<comment type="similarity">
    <text evidence="7">Belongs to the TRAFAC class YlqF/YawG GTPase family. RsgA subfamily.</text>
</comment>
<accession>A0A2V0NZ01</accession>
<sequence>MAKVKAKSPGGASAGAARAGKPKHSNDPNRPSKSVGGQRDAATVRRLKMYKTKAIRNRKGHIIHEDLQSKDLPTTRIQPDRRWFGNTRVIGQRQLEQFREDMATKVNDAYTVLLREKKLPLQLLEDPDRKVGAKAARASLLATQPFGDTFGPQRRRKRPKLAAEGLEALVAHAEEGGEKFESKAGAGGGPADVFEDMKDAARDSIFDKGQSKRIWGELYKVLDSSDVVIQVLDARDPEGTRCRFIERHIRKNARHKHLLLLLNKCDLVPAWVTKRWLHTLSREFPTLAFHASVTNPFGKGALLSLLRQLARLRSDKKAISVGFIGYPNVGKSSVINALRMKKVCKTAPVPGETKIWQYITLMKRIFLIDCPGVVYHKAADGDADAVLKGVVRVEGLEDAAPFVDEVLRRVKPEYLRRAYRITSWTDGHDFLAQLARATGKLLKGGDPDHNTAARMVLYDWQRGKIPFYSLPPGYTEEAPGAAAAAAAAAAGAAGGRQQRRTEAEGEEAAAAAAGAAGEGGEMFAEGVTEEDAAAEAGARAENAGAAARALREAAAAALKAQRRGRIPIREGYYLPGDERAEDEEKEAAGSEGEEAPGSEGEEEEGASGSDDGEGGSGSDAEASGSGSGEEEEDGEEGAGGSGDESDGYGEAGLSWEAVLQAVQGGAPEARPDAGAADPDSDDGAPPAAAAPPRGRGGKRGKQQPKVREPRPEPPQRQQRQQQQQKGKAGGKKGAAGGNRGKPAAGAGGGAFKTLE</sequence>
<organism evidence="10 11">
    <name type="scientific">Raphidocelis subcapitata</name>
    <dbReference type="NCBI Taxonomy" id="307507"/>
    <lineage>
        <taxon>Eukaryota</taxon>
        <taxon>Viridiplantae</taxon>
        <taxon>Chlorophyta</taxon>
        <taxon>core chlorophytes</taxon>
        <taxon>Chlorophyceae</taxon>
        <taxon>CS clade</taxon>
        <taxon>Sphaeropleales</taxon>
        <taxon>Selenastraceae</taxon>
        <taxon>Raphidocelis</taxon>
    </lineage>
</organism>
<evidence type="ECO:0000259" key="9">
    <source>
        <dbReference type="PROSITE" id="PS51721"/>
    </source>
</evidence>
<evidence type="ECO:0000256" key="2">
    <source>
        <dbReference type="ARBA" id="ARBA00022741"/>
    </source>
</evidence>
<dbReference type="GO" id="GO:0016787">
    <property type="term" value="F:hydrolase activity"/>
    <property type="evidence" value="ECO:0007669"/>
    <property type="project" value="UniProtKB-KW"/>
</dbReference>
<dbReference type="GO" id="GO:0005525">
    <property type="term" value="F:GTP binding"/>
    <property type="evidence" value="ECO:0007669"/>
    <property type="project" value="UniProtKB-KW"/>
</dbReference>
<evidence type="ECO:0000256" key="5">
    <source>
        <dbReference type="ARBA" id="ARBA00059990"/>
    </source>
</evidence>
<evidence type="ECO:0000256" key="3">
    <source>
        <dbReference type="ARBA" id="ARBA00023134"/>
    </source>
</evidence>
<feature type="region of interest" description="Disordered" evidence="8">
    <location>
        <begin position="1"/>
        <end position="44"/>
    </location>
</feature>
<evidence type="ECO:0000256" key="4">
    <source>
        <dbReference type="ARBA" id="ARBA00023242"/>
    </source>
</evidence>
<dbReference type="Gene3D" id="1.10.1580.10">
    <property type="match status" value="1"/>
</dbReference>
<evidence type="ECO:0000256" key="7">
    <source>
        <dbReference type="RuleBase" id="RU364023"/>
    </source>
</evidence>
<dbReference type="Pfam" id="PF08153">
    <property type="entry name" value="NGP1NT"/>
    <property type="match status" value="1"/>
</dbReference>
<feature type="domain" description="CP-type G" evidence="9">
    <location>
        <begin position="215"/>
        <end position="376"/>
    </location>
</feature>
<comment type="caution">
    <text evidence="10">The sequence shown here is derived from an EMBL/GenBank/DDBJ whole genome shotgun (WGS) entry which is preliminary data.</text>
</comment>
<dbReference type="Gene3D" id="3.40.50.300">
    <property type="entry name" value="P-loop containing nucleotide triphosphate hydrolases"/>
    <property type="match status" value="1"/>
</dbReference>
<evidence type="ECO:0000313" key="11">
    <source>
        <dbReference type="Proteomes" id="UP000247498"/>
    </source>
</evidence>
<dbReference type="InterPro" id="IPR050755">
    <property type="entry name" value="TRAFAC_YlqF/YawG_RiboMat"/>
</dbReference>
<dbReference type="InterPro" id="IPR030378">
    <property type="entry name" value="G_CP_dom"/>
</dbReference>
<dbReference type="EMBL" id="BDRX01000035">
    <property type="protein sequence ID" value="GBF92846.1"/>
    <property type="molecule type" value="Genomic_DNA"/>
</dbReference>
<feature type="compositionally biased region" description="Low complexity" evidence="8">
    <location>
        <begin position="664"/>
        <end position="693"/>
    </location>
</feature>
<dbReference type="InterPro" id="IPR006073">
    <property type="entry name" value="GTP-bd"/>
</dbReference>
<keyword evidence="7" id="KW-0378">Hydrolase</keyword>
<dbReference type="PROSITE" id="PS51721">
    <property type="entry name" value="G_CP"/>
    <property type="match status" value="1"/>
</dbReference>
<dbReference type="FunFam" id="1.10.1580.10:FF:000001">
    <property type="entry name" value="Nucleolar GTP-binding protein 2"/>
    <property type="match status" value="1"/>
</dbReference>
<feature type="compositionally biased region" description="Gly residues" evidence="8">
    <location>
        <begin position="731"/>
        <end position="755"/>
    </location>
</feature>
<dbReference type="PANTHER" id="PTHR11089">
    <property type="entry name" value="GTP-BINDING PROTEIN-RELATED"/>
    <property type="match status" value="1"/>
</dbReference>
<feature type="compositionally biased region" description="Low complexity" evidence="8">
    <location>
        <begin position="7"/>
        <end position="19"/>
    </location>
</feature>
<dbReference type="GO" id="GO:0005730">
    <property type="term" value="C:nucleolus"/>
    <property type="evidence" value="ECO:0007669"/>
    <property type="project" value="UniProtKB-SubCell"/>
</dbReference>
<dbReference type="AlphaFoldDB" id="A0A2V0NZ01"/>
<dbReference type="InterPro" id="IPR023179">
    <property type="entry name" value="GTP-bd_ortho_bundle_sf"/>
</dbReference>
<keyword evidence="4 7" id="KW-0539">Nucleus</keyword>
<evidence type="ECO:0000256" key="6">
    <source>
        <dbReference type="ARBA" id="ARBA00070018"/>
    </source>
</evidence>
<dbReference type="STRING" id="307507.A0A2V0NZ01"/>
<dbReference type="CDD" id="cd01858">
    <property type="entry name" value="NGP_1"/>
    <property type="match status" value="1"/>
</dbReference>
<reference evidence="10 11" key="1">
    <citation type="journal article" date="2018" name="Sci. Rep.">
        <title>Raphidocelis subcapitata (=Pseudokirchneriella subcapitata) provides an insight into genome evolution and environmental adaptations in the Sphaeropleales.</title>
        <authorList>
            <person name="Suzuki S."/>
            <person name="Yamaguchi H."/>
            <person name="Nakajima N."/>
            <person name="Kawachi M."/>
        </authorList>
    </citation>
    <scope>NUCLEOTIDE SEQUENCE [LARGE SCALE GENOMIC DNA]</scope>
    <source>
        <strain evidence="10 11">NIES-35</strain>
    </source>
</reference>
<name>A0A2V0NZ01_9CHLO</name>
<dbReference type="PRINTS" id="PR00326">
    <property type="entry name" value="GTP1OBG"/>
</dbReference>
<dbReference type="InParanoid" id="A0A2V0NZ01"/>
<dbReference type="Pfam" id="PF01926">
    <property type="entry name" value="MMR_HSR1"/>
    <property type="match status" value="1"/>
</dbReference>
<dbReference type="FunCoup" id="A0A2V0NZ01">
    <property type="interactions" value="1639"/>
</dbReference>
<evidence type="ECO:0000313" key="10">
    <source>
        <dbReference type="EMBL" id="GBF92846.1"/>
    </source>
</evidence>
<comment type="function">
    <text evidence="5 7">GTPase involved in pre-60S ribosomal subunit maturation.</text>
</comment>
<dbReference type="InterPro" id="IPR012971">
    <property type="entry name" value="NOG2_N_dom"/>
</dbReference>
<dbReference type="PANTHER" id="PTHR11089:SF9">
    <property type="entry name" value="NUCLEOLAR GTP-BINDING PROTEIN 2"/>
    <property type="match status" value="1"/>
</dbReference>
<dbReference type="InterPro" id="IPR027417">
    <property type="entry name" value="P-loop_NTPase"/>
</dbReference>
<gene>
    <name evidence="10" type="ORF">Rsub_05465</name>
</gene>
<protein>
    <recommendedName>
        <fullName evidence="6 7">Nuclear/nucleolar GTPase 2</fullName>
    </recommendedName>
</protein>
<feature type="compositionally biased region" description="Basic residues" evidence="8">
    <location>
        <begin position="695"/>
        <end position="704"/>
    </location>
</feature>
<feature type="compositionally biased region" description="Low complexity" evidence="8">
    <location>
        <begin position="715"/>
        <end position="726"/>
    </location>
</feature>
<keyword evidence="11" id="KW-1185">Reference proteome</keyword>
<keyword evidence="3 7" id="KW-0342">GTP-binding</keyword>
<proteinExistence type="inferred from homology"/>
<feature type="compositionally biased region" description="Acidic residues" evidence="8">
    <location>
        <begin position="579"/>
        <end position="613"/>
    </location>
</feature>
<dbReference type="Proteomes" id="UP000247498">
    <property type="component" value="Unassembled WGS sequence"/>
</dbReference>
<evidence type="ECO:0000256" key="1">
    <source>
        <dbReference type="ARBA" id="ARBA00004604"/>
    </source>
</evidence>
<dbReference type="FunFam" id="3.40.50.300:FF:000559">
    <property type="entry name" value="Nuclear/nucleolar GTPase 2"/>
    <property type="match status" value="1"/>
</dbReference>
<dbReference type="SUPFAM" id="SSF52540">
    <property type="entry name" value="P-loop containing nucleoside triphosphate hydrolases"/>
    <property type="match status" value="1"/>
</dbReference>
<feature type="region of interest" description="Disordered" evidence="8">
    <location>
        <begin position="573"/>
        <end position="755"/>
    </location>
</feature>
<dbReference type="InterPro" id="IPR024929">
    <property type="entry name" value="GNL2_CP_dom"/>
</dbReference>
<dbReference type="OrthoDB" id="444945at2759"/>
<comment type="subcellular location">
    <subcellularLocation>
        <location evidence="1 7">Nucleus</location>
        <location evidence="1 7">Nucleolus</location>
    </subcellularLocation>
</comment>
<evidence type="ECO:0000256" key="8">
    <source>
        <dbReference type="SAM" id="MobiDB-lite"/>
    </source>
</evidence>
<keyword evidence="2 7" id="KW-0547">Nucleotide-binding</keyword>